<feature type="signal peptide" evidence="3">
    <location>
        <begin position="1"/>
        <end position="22"/>
    </location>
</feature>
<gene>
    <name evidence="4" type="ORF">L211DRAFT_887052</name>
</gene>
<feature type="transmembrane region" description="Helical" evidence="2">
    <location>
        <begin position="199"/>
        <end position="226"/>
    </location>
</feature>
<dbReference type="InParanoid" id="A0A3N4LZZ6"/>
<feature type="region of interest" description="Disordered" evidence="1">
    <location>
        <begin position="172"/>
        <end position="195"/>
    </location>
</feature>
<feature type="chain" id="PRO_5018237266" description="Cupredoxin" evidence="3">
    <location>
        <begin position="23"/>
        <end position="364"/>
    </location>
</feature>
<dbReference type="AlphaFoldDB" id="A0A3N4LZZ6"/>
<dbReference type="EMBL" id="ML121529">
    <property type="protein sequence ID" value="RPB28380.1"/>
    <property type="molecule type" value="Genomic_DNA"/>
</dbReference>
<protein>
    <recommendedName>
        <fullName evidence="6">Cupredoxin</fullName>
    </recommendedName>
</protein>
<dbReference type="OrthoDB" id="2331100at2759"/>
<accession>A0A3N4LZZ6</accession>
<keyword evidence="2" id="KW-1133">Transmembrane helix</keyword>
<feature type="region of interest" description="Disordered" evidence="1">
    <location>
        <begin position="25"/>
        <end position="44"/>
    </location>
</feature>
<keyword evidence="2" id="KW-0472">Membrane</keyword>
<reference evidence="4 5" key="1">
    <citation type="journal article" date="2018" name="Nat. Ecol. Evol.">
        <title>Pezizomycetes genomes reveal the molecular basis of ectomycorrhizal truffle lifestyle.</title>
        <authorList>
            <person name="Murat C."/>
            <person name="Payen T."/>
            <person name="Noel B."/>
            <person name="Kuo A."/>
            <person name="Morin E."/>
            <person name="Chen J."/>
            <person name="Kohler A."/>
            <person name="Krizsan K."/>
            <person name="Balestrini R."/>
            <person name="Da Silva C."/>
            <person name="Montanini B."/>
            <person name="Hainaut M."/>
            <person name="Levati E."/>
            <person name="Barry K.W."/>
            <person name="Belfiori B."/>
            <person name="Cichocki N."/>
            <person name="Clum A."/>
            <person name="Dockter R.B."/>
            <person name="Fauchery L."/>
            <person name="Guy J."/>
            <person name="Iotti M."/>
            <person name="Le Tacon F."/>
            <person name="Lindquist E.A."/>
            <person name="Lipzen A."/>
            <person name="Malagnac F."/>
            <person name="Mello A."/>
            <person name="Molinier V."/>
            <person name="Miyauchi S."/>
            <person name="Poulain J."/>
            <person name="Riccioni C."/>
            <person name="Rubini A."/>
            <person name="Sitrit Y."/>
            <person name="Splivallo R."/>
            <person name="Traeger S."/>
            <person name="Wang M."/>
            <person name="Zifcakova L."/>
            <person name="Wipf D."/>
            <person name="Zambonelli A."/>
            <person name="Paolocci F."/>
            <person name="Nowrousian M."/>
            <person name="Ottonello S."/>
            <person name="Baldrian P."/>
            <person name="Spatafora J.W."/>
            <person name="Henrissat B."/>
            <person name="Nagy L.G."/>
            <person name="Aury J.M."/>
            <person name="Wincker P."/>
            <person name="Grigoriev I.V."/>
            <person name="Bonfante P."/>
            <person name="Martin F.M."/>
        </authorList>
    </citation>
    <scope>NUCLEOTIDE SEQUENCE [LARGE SCALE GENOMIC DNA]</scope>
    <source>
        <strain evidence="4 5">ATCC MYA-4762</strain>
    </source>
</reference>
<sequence>MKPSLNFLGALVLALRVSSAVAKAPHGQGKVSPSTPSYDKGPDSGKKQIIVTVAKTAHRYSPEVVNATIGDVIKFEFYPTTHSVTLADYKAPCVPWSAYNIGHHDVWSGLITEKVARTNPQTWTWRVDTNDPRFFYCSSAGSCAGWGMVFAVNPSADQTFATFQANAKNADYEMSPGQTAPPESGNTDTSTDTSGSKSLSIGAIVGIIIGAIAAVALVGMLFFLIGRSRRKSASEKATATAATPFAQPAVESGPVPGAYGDHPPPEYYGQGPPWDGKGLAPPAPPLSPVHPQYNPRASMYGSPSPTHPHNTHASMYGNPPPTHPHTSWVPSELGGESTVQPHRVEIYTPGVDDRIPLNNPPESP</sequence>
<dbReference type="InterPro" id="IPR008972">
    <property type="entry name" value="Cupredoxin"/>
</dbReference>
<evidence type="ECO:0000313" key="4">
    <source>
        <dbReference type="EMBL" id="RPB28380.1"/>
    </source>
</evidence>
<evidence type="ECO:0008006" key="6">
    <source>
        <dbReference type="Google" id="ProtNLM"/>
    </source>
</evidence>
<keyword evidence="5" id="KW-1185">Reference proteome</keyword>
<evidence type="ECO:0000256" key="2">
    <source>
        <dbReference type="SAM" id="Phobius"/>
    </source>
</evidence>
<feature type="compositionally biased region" description="Low complexity" evidence="1">
    <location>
        <begin position="184"/>
        <end position="195"/>
    </location>
</feature>
<dbReference type="InterPro" id="IPR052953">
    <property type="entry name" value="Ser-rich/MCO-related"/>
</dbReference>
<dbReference type="SUPFAM" id="SSF49503">
    <property type="entry name" value="Cupredoxins"/>
    <property type="match status" value="1"/>
</dbReference>
<dbReference type="Proteomes" id="UP000267821">
    <property type="component" value="Unassembled WGS sequence"/>
</dbReference>
<dbReference type="PANTHER" id="PTHR34883:SF8">
    <property type="entry name" value="EXTRACELLULAR SERINE-RICH PROTEIN (AFU_ORTHOLOGUE AFUA_6G00670)"/>
    <property type="match status" value="1"/>
</dbReference>
<evidence type="ECO:0000313" key="5">
    <source>
        <dbReference type="Proteomes" id="UP000267821"/>
    </source>
</evidence>
<dbReference type="Gene3D" id="2.60.40.420">
    <property type="entry name" value="Cupredoxins - blue copper proteins"/>
    <property type="match status" value="1"/>
</dbReference>
<feature type="compositionally biased region" description="Polar residues" evidence="1">
    <location>
        <begin position="301"/>
        <end position="313"/>
    </location>
</feature>
<name>A0A3N4LZZ6_9PEZI</name>
<evidence type="ECO:0000256" key="3">
    <source>
        <dbReference type="SAM" id="SignalP"/>
    </source>
</evidence>
<dbReference type="PANTHER" id="PTHR34883">
    <property type="entry name" value="SERINE-RICH PROTEIN, PUTATIVE-RELATED-RELATED"/>
    <property type="match status" value="1"/>
</dbReference>
<evidence type="ECO:0000256" key="1">
    <source>
        <dbReference type="SAM" id="MobiDB-lite"/>
    </source>
</evidence>
<keyword evidence="2" id="KW-0812">Transmembrane</keyword>
<feature type="region of interest" description="Disordered" evidence="1">
    <location>
        <begin position="236"/>
        <end position="337"/>
    </location>
</feature>
<proteinExistence type="predicted"/>
<dbReference type="STRING" id="1051890.A0A3N4LZZ6"/>
<dbReference type="CDD" id="cd00920">
    <property type="entry name" value="Cupredoxin"/>
    <property type="match status" value="1"/>
</dbReference>
<organism evidence="4 5">
    <name type="scientific">Terfezia boudieri ATCC MYA-4762</name>
    <dbReference type="NCBI Taxonomy" id="1051890"/>
    <lineage>
        <taxon>Eukaryota</taxon>
        <taxon>Fungi</taxon>
        <taxon>Dikarya</taxon>
        <taxon>Ascomycota</taxon>
        <taxon>Pezizomycotina</taxon>
        <taxon>Pezizomycetes</taxon>
        <taxon>Pezizales</taxon>
        <taxon>Pezizaceae</taxon>
        <taxon>Terfezia</taxon>
    </lineage>
</organism>
<feature type="compositionally biased region" description="Low complexity" evidence="1">
    <location>
        <begin position="237"/>
        <end position="249"/>
    </location>
</feature>
<keyword evidence="3" id="KW-0732">Signal</keyword>